<dbReference type="Pfam" id="PF01124">
    <property type="entry name" value="MAPEG"/>
    <property type="match status" value="1"/>
</dbReference>
<organism evidence="6 7">
    <name type="scientific">Panaeolus cyanescens</name>
    <dbReference type="NCBI Taxonomy" id="181874"/>
    <lineage>
        <taxon>Eukaryota</taxon>
        <taxon>Fungi</taxon>
        <taxon>Dikarya</taxon>
        <taxon>Basidiomycota</taxon>
        <taxon>Agaricomycotina</taxon>
        <taxon>Agaricomycetes</taxon>
        <taxon>Agaricomycetidae</taxon>
        <taxon>Agaricales</taxon>
        <taxon>Agaricineae</taxon>
        <taxon>Galeropsidaceae</taxon>
        <taxon>Panaeolus</taxon>
    </lineage>
</organism>
<dbReference type="PANTHER" id="PTHR35371:SF1">
    <property type="entry name" value="BLR7753 PROTEIN"/>
    <property type="match status" value="1"/>
</dbReference>
<dbReference type="InParanoid" id="A0A409W2X3"/>
<keyword evidence="4 5" id="KW-0472">Membrane</keyword>
<sequence length="166" mass="18189">MVSLTDNLSLYSIIGMWVISYYPTFAKSAMLTKARAFNNVVPRSNISRLADKKHVPQDVAARAARAEGAHLLGLALTLSIIPPDQNGVEAMPFFGLAVLAGNYAGIDNYTMNVTCGFYLLSRMLFNYIYLNQTTRTMGNIRSLVWLLSLGAPFYLLGKSASLLASK</sequence>
<dbReference type="EMBL" id="NHTK01005847">
    <property type="protein sequence ID" value="PPQ72874.1"/>
    <property type="molecule type" value="Genomic_DNA"/>
</dbReference>
<name>A0A409W2X3_9AGAR</name>
<reference evidence="6 7" key="1">
    <citation type="journal article" date="2018" name="Evol. Lett.">
        <title>Horizontal gene cluster transfer increased hallucinogenic mushroom diversity.</title>
        <authorList>
            <person name="Reynolds H.T."/>
            <person name="Vijayakumar V."/>
            <person name="Gluck-Thaler E."/>
            <person name="Korotkin H.B."/>
            <person name="Matheny P.B."/>
            <person name="Slot J.C."/>
        </authorList>
    </citation>
    <scope>NUCLEOTIDE SEQUENCE [LARGE SCALE GENOMIC DNA]</scope>
    <source>
        <strain evidence="6 7">2629</strain>
    </source>
</reference>
<dbReference type="GO" id="GO:0016020">
    <property type="term" value="C:membrane"/>
    <property type="evidence" value="ECO:0007669"/>
    <property type="project" value="UniProtKB-SubCell"/>
</dbReference>
<proteinExistence type="predicted"/>
<evidence type="ECO:0000256" key="5">
    <source>
        <dbReference type="SAM" id="Phobius"/>
    </source>
</evidence>
<comment type="subcellular location">
    <subcellularLocation>
        <location evidence="1">Membrane</location>
    </subcellularLocation>
</comment>
<dbReference type="Gene3D" id="1.20.120.550">
    <property type="entry name" value="Membrane associated eicosanoid/glutathione metabolism-like domain"/>
    <property type="match status" value="1"/>
</dbReference>
<evidence type="ECO:0000313" key="6">
    <source>
        <dbReference type="EMBL" id="PPQ72874.1"/>
    </source>
</evidence>
<evidence type="ECO:0000313" key="7">
    <source>
        <dbReference type="Proteomes" id="UP000284842"/>
    </source>
</evidence>
<dbReference type="OrthoDB" id="2122304at2759"/>
<feature type="transmembrane region" description="Helical" evidence="5">
    <location>
        <begin position="109"/>
        <end position="130"/>
    </location>
</feature>
<protein>
    <submittedName>
        <fullName evidence="6">Uncharacterized protein</fullName>
    </submittedName>
</protein>
<keyword evidence="2 5" id="KW-0812">Transmembrane</keyword>
<keyword evidence="7" id="KW-1185">Reference proteome</keyword>
<gene>
    <name evidence="6" type="ORF">CVT24_001548</name>
</gene>
<dbReference type="InterPro" id="IPR023352">
    <property type="entry name" value="MAPEG-like_dom_sf"/>
</dbReference>
<feature type="transmembrane region" description="Helical" evidence="5">
    <location>
        <begin position="142"/>
        <end position="164"/>
    </location>
</feature>
<keyword evidence="3 5" id="KW-1133">Transmembrane helix</keyword>
<evidence type="ECO:0000256" key="2">
    <source>
        <dbReference type="ARBA" id="ARBA00022692"/>
    </source>
</evidence>
<evidence type="ECO:0000256" key="3">
    <source>
        <dbReference type="ARBA" id="ARBA00022989"/>
    </source>
</evidence>
<dbReference type="InterPro" id="IPR001129">
    <property type="entry name" value="Membr-assoc_MAPEG"/>
</dbReference>
<comment type="caution">
    <text evidence="6">The sequence shown here is derived from an EMBL/GenBank/DDBJ whole genome shotgun (WGS) entry which is preliminary data.</text>
</comment>
<dbReference type="SUPFAM" id="SSF161084">
    <property type="entry name" value="MAPEG domain-like"/>
    <property type="match status" value="1"/>
</dbReference>
<dbReference type="Proteomes" id="UP000284842">
    <property type="component" value="Unassembled WGS sequence"/>
</dbReference>
<evidence type="ECO:0000256" key="1">
    <source>
        <dbReference type="ARBA" id="ARBA00004370"/>
    </source>
</evidence>
<accession>A0A409W2X3</accession>
<dbReference type="PANTHER" id="PTHR35371">
    <property type="entry name" value="INNER MEMBRANE PROTEIN"/>
    <property type="match status" value="1"/>
</dbReference>
<evidence type="ECO:0000256" key="4">
    <source>
        <dbReference type="ARBA" id="ARBA00023136"/>
    </source>
</evidence>
<dbReference type="AlphaFoldDB" id="A0A409W2X3"/>